<sequence length="73" mass="7727">MIFVKSQAASFDGRRPPARTPRIILHHVLVVAVGGGEVHGGRGGPEPEEAEVRVIQLGGAETIPQGGQRHEGR</sequence>
<dbReference type="EMBL" id="VSRR010000047">
    <property type="protein sequence ID" value="MPC08873.1"/>
    <property type="molecule type" value="Genomic_DNA"/>
</dbReference>
<accession>A0A5B7CMK4</accession>
<comment type="caution">
    <text evidence="1">The sequence shown here is derived from an EMBL/GenBank/DDBJ whole genome shotgun (WGS) entry which is preliminary data.</text>
</comment>
<dbReference type="AlphaFoldDB" id="A0A5B7CMK4"/>
<name>A0A5B7CMK4_PORTR</name>
<evidence type="ECO:0000313" key="2">
    <source>
        <dbReference type="Proteomes" id="UP000324222"/>
    </source>
</evidence>
<evidence type="ECO:0000313" key="1">
    <source>
        <dbReference type="EMBL" id="MPC08873.1"/>
    </source>
</evidence>
<keyword evidence="2" id="KW-1185">Reference proteome</keyword>
<reference evidence="1 2" key="1">
    <citation type="submission" date="2019-05" db="EMBL/GenBank/DDBJ databases">
        <title>Another draft genome of Portunus trituberculatus and its Hox gene families provides insights of decapod evolution.</title>
        <authorList>
            <person name="Jeong J.-H."/>
            <person name="Song I."/>
            <person name="Kim S."/>
            <person name="Choi T."/>
            <person name="Kim D."/>
            <person name="Ryu S."/>
            <person name="Kim W."/>
        </authorList>
    </citation>
    <scope>NUCLEOTIDE SEQUENCE [LARGE SCALE GENOMIC DNA]</scope>
    <source>
        <tissue evidence="1">Muscle</tissue>
    </source>
</reference>
<organism evidence="1 2">
    <name type="scientific">Portunus trituberculatus</name>
    <name type="common">Swimming crab</name>
    <name type="synonym">Neptunus trituberculatus</name>
    <dbReference type="NCBI Taxonomy" id="210409"/>
    <lineage>
        <taxon>Eukaryota</taxon>
        <taxon>Metazoa</taxon>
        <taxon>Ecdysozoa</taxon>
        <taxon>Arthropoda</taxon>
        <taxon>Crustacea</taxon>
        <taxon>Multicrustacea</taxon>
        <taxon>Malacostraca</taxon>
        <taxon>Eumalacostraca</taxon>
        <taxon>Eucarida</taxon>
        <taxon>Decapoda</taxon>
        <taxon>Pleocyemata</taxon>
        <taxon>Brachyura</taxon>
        <taxon>Eubrachyura</taxon>
        <taxon>Portunoidea</taxon>
        <taxon>Portunidae</taxon>
        <taxon>Portuninae</taxon>
        <taxon>Portunus</taxon>
    </lineage>
</organism>
<proteinExistence type="predicted"/>
<dbReference type="Proteomes" id="UP000324222">
    <property type="component" value="Unassembled WGS sequence"/>
</dbReference>
<gene>
    <name evidence="1" type="ORF">E2C01_001468</name>
</gene>
<protein>
    <submittedName>
        <fullName evidence="1">Uncharacterized protein</fullName>
    </submittedName>
</protein>